<proteinExistence type="predicted"/>
<feature type="compositionally biased region" description="Basic residues" evidence="1">
    <location>
        <begin position="279"/>
        <end position="289"/>
    </location>
</feature>
<feature type="region of interest" description="Disordered" evidence="1">
    <location>
        <begin position="265"/>
        <end position="289"/>
    </location>
</feature>
<protein>
    <submittedName>
        <fullName evidence="2">Uncharacterized protein</fullName>
    </submittedName>
</protein>
<gene>
    <name evidence="2" type="ORF">GEV33_012615</name>
</gene>
<accession>A0A8J6H980</accession>
<evidence type="ECO:0000313" key="3">
    <source>
        <dbReference type="Proteomes" id="UP000719412"/>
    </source>
</evidence>
<reference evidence="2" key="2">
    <citation type="submission" date="2021-08" db="EMBL/GenBank/DDBJ databases">
        <authorList>
            <person name="Eriksson T."/>
        </authorList>
    </citation>
    <scope>NUCLEOTIDE SEQUENCE</scope>
    <source>
        <strain evidence="2">Stoneville</strain>
        <tissue evidence="2">Whole head</tissue>
    </source>
</reference>
<keyword evidence="3" id="KW-1185">Reference proteome</keyword>
<organism evidence="2 3">
    <name type="scientific">Tenebrio molitor</name>
    <name type="common">Yellow mealworm beetle</name>
    <dbReference type="NCBI Taxonomy" id="7067"/>
    <lineage>
        <taxon>Eukaryota</taxon>
        <taxon>Metazoa</taxon>
        <taxon>Ecdysozoa</taxon>
        <taxon>Arthropoda</taxon>
        <taxon>Hexapoda</taxon>
        <taxon>Insecta</taxon>
        <taxon>Pterygota</taxon>
        <taxon>Neoptera</taxon>
        <taxon>Endopterygota</taxon>
        <taxon>Coleoptera</taxon>
        <taxon>Polyphaga</taxon>
        <taxon>Cucujiformia</taxon>
        <taxon>Tenebrionidae</taxon>
        <taxon>Tenebrio</taxon>
    </lineage>
</organism>
<name>A0A8J6H980_TENMO</name>
<reference evidence="2" key="1">
    <citation type="journal article" date="2020" name="J Insects Food Feed">
        <title>The yellow mealworm (Tenebrio molitor) genome: a resource for the emerging insects as food and feed industry.</title>
        <authorList>
            <person name="Eriksson T."/>
            <person name="Andere A."/>
            <person name="Kelstrup H."/>
            <person name="Emery V."/>
            <person name="Picard C."/>
        </authorList>
    </citation>
    <scope>NUCLEOTIDE SEQUENCE</scope>
    <source>
        <strain evidence="2">Stoneville</strain>
        <tissue evidence="2">Whole head</tissue>
    </source>
</reference>
<dbReference type="EMBL" id="JABDTM020027674">
    <property type="protein sequence ID" value="KAH0810177.1"/>
    <property type="molecule type" value="Genomic_DNA"/>
</dbReference>
<feature type="compositionally biased region" description="Basic and acidic residues" evidence="1">
    <location>
        <begin position="265"/>
        <end position="278"/>
    </location>
</feature>
<evidence type="ECO:0000313" key="2">
    <source>
        <dbReference type="EMBL" id="KAH0810177.1"/>
    </source>
</evidence>
<comment type="caution">
    <text evidence="2">The sequence shown here is derived from an EMBL/GenBank/DDBJ whole genome shotgun (WGS) entry which is preliminary data.</text>
</comment>
<dbReference type="AlphaFoldDB" id="A0A8J6H980"/>
<sequence length="289" mass="31991">MPSVCDVPSHPNPLIKFREFAGVVGLHSETLDCLRVIVKRRFFPASPEIPESDVIIKPASSGVYEKPGIVMYTEDVLQQHHDPVLSPAASSPPTGPKIDRTTTGVVVVFEKNHASALTEANHEINKGCRVLAGNPCAKNVIVTVGGSLRIRRLARRPERTGTGPPDPPSFFVPFPKISINPRNRSGDNSRPTRRFTNFPGRKLTLATAAHFFCSTRVSVDNVVRAQMDCAARRACKNEFIRFGNDNDTNSTPEIKYFAVRSDENLKREHKEKISESRGKNRSGSRHSVE</sequence>
<evidence type="ECO:0000256" key="1">
    <source>
        <dbReference type="SAM" id="MobiDB-lite"/>
    </source>
</evidence>
<dbReference type="Proteomes" id="UP000719412">
    <property type="component" value="Unassembled WGS sequence"/>
</dbReference>